<dbReference type="SUPFAM" id="SSF52540">
    <property type="entry name" value="P-loop containing nucleoside triphosphate hydrolases"/>
    <property type="match status" value="1"/>
</dbReference>
<organism evidence="6 7">
    <name type="scientific">Candidatus Pullilachnospira gallistercoris</name>
    <dbReference type="NCBI Taxonomy" id="2840911"/>
    <lineage>
        <taxon>Bacteria</taxon>
        <taxon>Bacillati</taxon>
        <taxon>Bacillota</taxon>
        <taxon>Clostridia</taxon>
        <taxon>Lachnospirales</taxon>
        <taxon>Lachnospiraceae</taxon>
        <taxon>Lachnospiraceae incertae sedis</taxon>
        <taxon>Candidatus Pullilachnospira</taxon>
    </lineage>
</organism>
<reference evidence="6" key="2">
    <citation type="journal article" date="2021" name="PeerJ">
        <title>Extensive microbial diversity within the chicken gut microbiome revealed by metagenomics and culture.</title>
        <authorList>
            <person name="Gilroy R."/>
            <person name="Ravi A."/>
            <person name="Getino M."/>
            <person name="Pursley I."/>
            <person name="Horton D.L."/>
            <person name="Alikhan N.F."/>
            <person name="Baker D."/>
            <person name="Gharbi K."/>
            <person name="Hall N."/>
            <person name="Watson M."/>
            <person name="Adriaenssens E.M."/>
            <person name="Foster-Nyarko E."/>
            <person name="Jarju S."/>
            <person name="Secka A."/>
            <person name="Antonio M."/>
            <person name="Oren A."/>
            <person name="Chaudhuri R.R."/>
            <person name="La Ragione R."/>
            <person name="Hildebrand F."/>
            <person name="Pallen M.J."/>
        </authorList>
    </citation>
    <scope>NUCLEOTIDE SEQUENCE</scope>
    <source>
        <strain evidence="6">ChiSjej5B23-6657</strain>
    </source>
</reference>
<evidence type="ECO:0000259" key="5">
    <source>
        <dbReference type="PROSITE" id="PS50893"/>
    </source>
</evidence>
<comment type="caution">
    <text evidence="6">The sequence shown here is derived from an EMBL/GenBank/DDBJ whole genome shotgun (WGS) entry which is preliminary data.</text>
</comment>
<dbReference type="InterPro" id="IPR017911">
    <property type="entry name" value="MacB-like_ATP-bd"/>
</dbReference>
<keyword evidence="3" id="KW-0547">Nucleotide-binding</keyword>
<proteinExistence type="inferred from homology"/>
<dbReference type="PANTHER" id="PTHR42798">
    <property type="entry name" value="LIPOPROTEIN-RELEASING SYSTEM ATP-BINDING PROTEIN LOLD"/>
    <property type="match status" value="1"/>
</dbReference>
<dbReference type="CDD" id="cd03255">
    <property type="entry name" value="ABC_MJ0796_LolCDE_FtsE"/>
    <property type="match status" value="1"/>
</dbReference>
<evidence type="ECO:0000313" key="7">
    <source>
        <dbReference type="Proteomes" id="UP000823912"/>
    </source>
</evidence>
<evidence type="ECO:0000256" key="4">
    <source>
        <dbReference type="ARBA" id="ARBA00022840"/>
    </source>
</evidence>
<keyword evidence="4 6" id="KW-0067">ATP-binding</keyword>
<dbReference type="InterPro" id="IPR003439">
    <property type="entry name" value="ABC_transporter-like_ATP-bd"/>
</dbReference>
<dbReference type="GO" id="GO:0016887">
    <property type="term" value="F:ATP hydrolysis activity"/>
    <property type="evidence" value="ECO:0007669"/>
    <property type="project" value="InterPro"/>
</dbReference>
<dbReference type="Gene3D" id="3.40.50.300">
    <property type="entry name" value="P-loop containing nucleotide triphosphate hydrolases"/>
    <property type="match status" value="1"/>
</dbReference>
<evidence type="ECO:0000313" key="6">
    <source>
        <dbReference type="EMBL" id="HIR71046.1"/>
    </source>
</evidence>
<dbReference type="EMBL" id="DVHM01000113">
    <property type="protein sequence ID" value="HIR71046.1"/>
    <property type="molecule type" value="Genomic_DNA"/>
</dbReference>
<comment type="similarity">
    <text evidence="1">Belongs to the ABC transporter superfamily.</text>
</comment>
<reference evidence="6" key="1">
    <citation type="submission" date="2020-10" db="EMBL/GenBank/DDBJ databases">
        <authorList>
            <person name="Gilroy R."/>
        </authorList>
    </citation>
    <scope>NUCLEOTIDE SEQUENCE</scope>
    <source>
        <strain evidence="6">ChiSjej5B23-6657</strain>
    </source>
</reference>
<feature type="domain" description="ABC transporter" evidence="5">
    <location>
        <begin position="5"/>
        <end position="190"/>
    </location>
</feature>
<evidence type="ECO:0000256" key="2">
    <source>
        <dbReference type="ARBA" id="ARBA00022448"/>
    </source>
</evidence>
<evidence type="ECO:0000256" key="3">
    <source>
        <dbReference type="ARBA" id="ARBA00022741"/>
    </source>
</evidence>
<dbReference type="Proteomes" id="UP000823912">
    <property type="component" value="Unassembled WGS sequence"/>
</dbReference>
<dbReference type="FunFam" id="3.40.50.300:FF:000032">
    <property type="entry name" value="Export ABC transporter ATP-binding protein"/>
    <property type="match status" value="1"/>
</dbReference>
<feature type="non-terminal residue" evidence="6">
    <location>
        <position position="190"/>
    </location>
</feature>
<dbReference type="PROSITE" id="PS50893">
    <property type="entry name" value="ABC_TRANSPORTER_2"/>
    <property type="match status" value="1"/>
</dbReference>
<name>A0A9D1EAP1_9FIRM</name>
<sequence>MGNILSVQKVQKYYGNKASLTRALDVISFDVEQGEFLAIMGASGSGKTTLLNCISTIDKVTAGHIFVAGKDITGLKGKELNRFRRQELGFIFQDFNLLDTLTAYENIALALSIQKTPVREMDERIRQAAEELGIGDVLNKYPYQMSGGQKQRVASARAIITNPKLILADEPTGALDSKSARLLLERFGYL</sequence>
<accession>A0A9D1EAP1</accession>
<protein>
    <submittedName>
        <fullName evidence="6">ABC transporter ATP-binding protein</fullName>
    </submittedName>
</protein>
<gene>
    <name evidence="6" type="ORF">IAA55_07175</name>
</gene>
<evidence type="ECO:0000256" key="1">
    <source>
        <dbReference type="ARBA" id="ARBA00005417"/>
    </source>
</evidence>
<dbReference type="AlphaFoldDB" id="A0A9D1EAP1"/>
<dbReference type="GO" id="GO:0022857">
    <property type="term" value="F:transmembrane transporter activity"/>
    <property type="evidence" value="ECO:0007669"/>
    <property type="project" value="UniProtKB-ARBA"/>
</dbReference>
<dbReference type="GO" id="GO:0005524">
    <property type="term" value="F:ATP binding"/>
    <property type="evidence" value="ECO:0007669"/>
    <property type="project" value="UniProtKB-KW"/>
</dbReference>
<dbReference type="InterPro" id="IPR027417">
    <property type="entry name" value="P-loop_NTPase"/>
</dbReference>
<dbReference type="PANTHER" id="PTHR42798:SF7">
    <property type="entry name" value="ALPHA-D-RIBOSE 1-METHYLPHOSPHONATE 5-TRIPHOSPHATE SYNTHASE SUBUNIT PHNL"/>
    <property type="match status" value="1"/>
</dbReference>
<dbReference type="GO" id="GO:0098796">
    <property type="term" value="C:membrane protein complex"/>
    <property type="evidence" value="ECO:0007669"/>
    <property type="project" value="UniProtKB-ARBA"/>
</dbReference>
<dbReference type="Pfam" id="PF00005">
    <property type="entry name" value="ABC_tran"/>
    <property type="match status" value="1"/>
</dbReference>
<keyword evidence="2" id="KW-0813">Transport</keyword>